<dbReference type="EMBL" id="VSSQ01000690">
    <property type="protein sequence ID" value="MPL99815.1"/>
    <property type="molecule type" value="Genomic_DNA"/>
</dbReference>
<evidence type="ECO:0000256" key="1">
    <source>
        <dbReference type="SAM" id="Phobius"/>
    </source>
</evidence>
<name>A0A644W7Q2_9ZZZZ</name>
<protein>
    <recommendedName>
        <fullName evidence="3">Protein BatD</fullName>
    </recommendedName>
</protein>
<dbReference type="PANTHER" id="PTHR40940:SF2">
    <property type="entry name" value="BATD"/>
    <property type="match status" value="1"/>
</dbReference>
<accession>A0A644W7Q2</accession>
<evidence type="ECO:0000313" key="2">
    <source>
        <dbReference type="EMBL" id="MPL99815.1"/>
    </source>
</evidence>
<evidence type="ECO:0008006" key="3">
    <source>
        <dbReference type="Google" id="ProtNLM"/>
    </source>
</evidence>
<keyword evidence="1" id="KW-1133">Transmembrane helix</keyword>
<organism evidence="2">
    <name type="scientific">bioreactor metagenome</name>
    <dbReference type="NCBI Taxonomy" id="1076179"/>
    <lineage>
        <taxon>unclassified sequences</taxon>
        <taxon>metagenomes</taxon>
        <taxon>ecological metagenomes</taxon>
    </lineage>
</organism>
<proteinExistence type="predicted"/>
<comment type="caution">
    <text evidence="2">The sequence shown here is derived from an EMBL/GenBank/DDBJ whole genome shotgun (WGS) entry which is preliminary data.</text>
</comment>
<gene>
    <name evidence="2" type="ORF">SDC9_46036</name>
</gene>
<dbReference type="PANTHER" id="PTHR40940">
    <property type="entry name" value="PROTEIN BATD-RELATED"/>
    <property type="match status" value="1"/>
</dbReference>
<keyword evidence="1" id="KW-0472">Membrane</keyword>
<keyword evidence="1" id="KW-0812">Transmembrane</keyword>
<dbReference type="AlphaFoldDB" id="A0A644W7Q2"/>
<reference evidence="2" key="1">
    <citation type="submission" date="2019-08" db="EMBL/GenBank/DDBJ databases">
        <authorList>
            <person name="Kucharzyk K."/>
            <person name="Murdoch R.W."/>
            <person name="Higgins S."/>
            <person name="Loffler F."/>
        </authorList>
    </citation>
    <scope>NUCLEOTIDE SEQUENCE</scope>
</reference>
<feature type="transmembrane region" description="Helical" evidence="1">
    <location>
        <begin position="466"/>
        <end position="486"/>
    </location>
</feature>
<dbReference type="Pfam" id="PF13584">
    <property type="entry name" value="BatD"/>
    <property type="match status" value="2"/>
</dbReference>
<sequence>MDVMRKIGNKIMIVAVFMLTAFSLAANDEAKLTASAPGTVIMGRPFQITYTANAKVTDFRAPAITNFDILAGPFKSESYSSQIINGNMTSSVSITFTYTLQAQKTGTFTIPSATVTIDGQKVTSNGLSIKVLPEDDKSSSSSSSSSQSATAGSSISASNLFIRPIISRTNVFEQEAVKLTYKLYTTYDVIQFSNKSMPDFKGFLKQEFEQTGNTQLAYESYNGRNFLTAVLYEVILYPQTSGELVIDKATFEAIIRVQSKQPVRSIFDDFFESYSNVARSIEVPATRIHVKPLPQGRPVSFYGVVGQFSLTSSVSANQVKVNDAVTLKINIGGSGNMKLLKNPDIKFPDAFEVYDPKVTNNFKTSAAGLTGNKIVEIMFIPRHAGTFEIPSTEIAYFDPKENQYKTMRTPNYSIQVLKSDGTVEENPVVSNFTNKEDVKQLGNDIRHIYTGNIQLQKGEVYVFEQFVSWLIFIIPLLISLVLYLLFRKQVKDNADQNMVKNRKANRIARRRLKFAQKLLREGNKEKFYEEVMKAVWSYLSDKLIIPVAAINKEIVIEKLTSDKVSDELISRLKNILNTCEYARFAPNSGQQEMGNLYEETIEVISQLEDVIKK</sequence>
<dbReference type="InterPro" id="IPR025738">
    <property type="entry name" value="BatD"/>
</dbReference>